<keyword evidence="4" id="KW-1185">Reference proteome</keyword>
<proteinExistence type="predicted"/>
<feature type="domain" description="Xaa-Pro dipeptidyl-peptidase-like" evidence="2">
    <location>
        <begin position="21"/>
        <end position="124"/>
    </location>
</feature>
<reference evidence="3 4" key="1">
    <citation type="journal article" date="2014" name="Int. J. Syst. Evol. Microbiol.">
        <title>Nocardioides zeae sp. nov., isolated from the stem of Zea mays.</title>
        <authorList>
            <person name="Glaeser S.P."/>
            <person name="McInroy J.A."/>
            <person name="Busse H.J."/>
            <person name="Kampfer P."/>
        </authorList>
    </citation>
    <scope>NUCLEOTIDE SEQUENCE [LARGE SCALE GENOMIC DNA]</scope>
    <source>
        <strain evidence="3 4">JCM 30728</strain>
    </source>
</reference>
<comment type="caution">
    <text evidence="3">The sequence shown here is derived from an EMBL/GenBank/DDBJ whole genome shotgun (WGS) entry which is preliminary data.</text>
</comment>
<name>A0A6P0HH07_9ACTN</name>
<dbReference type="Proteomes" id="UP000468687">
    <property type="component" value="Unassembled WGS sequence"/>
</dbReference>
<dbReference type="Gene3D" id="3.40.50.1820">
    <property type="entry name" value="alpha/beta hydrolase"/>
    <property type="match status" value="1"/>
</dbReference>
<gene>
    <name evidence="3" type="ORF">G3T38_06475</name>
</gene>
<dbReference type="EMBL" id="JAAGXA010000003">
    <property type="protein sequence ID" value="NEN77918.1"/>
    <property type="molecule type" value="Genomic_DNA"/>
</dbReference>
<evidence type="ECO:0000313" key="3">
    <source>
        <dbReference type="EMBL" id="NEN77918.1"/>
    </source>
</evidence>
<protein>
    <recommendedName>
        <fullName evidence="2">Xaa-Pro dipeptidyl-peptidase-like domain-containing protein</fullName>
    </recommendedName>
</protein>
<dbReference type="InterPro" id="IPR000383">
    <property type="entry name" value="Xaa-Pro-like_dom"/>
</dbReference>
<sequence length="428" mass="44510">MTLAAAAPTTVHAERHEVGGLATYAWRPDGPPRAVLVARTPYDAVGHAPEGVGWARHGVALVLQDVRGRHGSPGRFTPYAGEGPDGADLLAWTRRQSWVAGPVVLHGTSYGAHCALAALAELEERGSAPADGPDAVSVGVPALGLGETAWTRGGAFQLASRLGWWGEHADLSDWGRVVDATRDDAGRAALAARQRVPLLAIGGLHDHFAHDTVDLARAWGGPVHLVLGPWAHDLRGAQRARRVLAWLDQLAAGTPPTGASVGASVGDGTRSLRPGTPLRRRFPAGPGGVLRVDPARPVPSPPLGSRALDPRGRPDRLLLPVDLPRPGAGRALVADVAAYVAGDAPPAAPWCVALARRGRGGAVLEELAHGAAVGPRVTLGPVVLDPADDHVLVVAADAFPRTAPARSGAPHVRTVRHVDLEVTPWPLR</sequence>
<evidence type="ECO:0000256" key="1">
    <source>
        <dbReference type="SAM" id="MobiDB-lite"/>
    </source>
</evidence>
<dbReference type="InterPro" id="IPR029058">
    <property type="entry name" value="AB_hydrolase_fold"/>
</dbReference>
<evidence type="ECO:0000313" key="4">
    <source>
        <dbReference type="Proteomes" id="UP000468687"/>
    </source>
</evidence>
<dbReference type="Pfam" id="PF02129">
    <property type="entry name" value="Peptidase_S15"/>
    <property type="match status" value="1"/>
</dbReference>
<dbReference type="GO" id="GO:0016787">
    <property type="term" value="F:hydrolase activity"/>
    <property type="evidence" value="ECO:0007669"/>
    <property type="project" value="InterPro"/>
</dbReference>
<evidence type="ECO:0000259" key="2">
    <source>
        <dbReference type="Pfam" id="PF02129"/>
    </source>
</evidence>
<organism evidence="3 4">
    <name type="scientific">Nocardioides zeae</name>
    <dbReference type="NCBI Taxonomy" id="1457234"/>
    <lineage>
        <taxon>Bacteria</taxon>
        <taxon>Bacillati</taxon>
        <taxon>Actinomycetota</taxon>
        <taxon>Actinomycetes</taxon>
        <taxon>Propionibacteriales</taxon>
        <taxon>Nocardioidaceae</taxon>
        <taxon>Nocardioides</taxon>
    </lineage>
</organism>
<dbReference type="RefSeq" id="WP_163771267.1">
    <property type="nucleotide sequence ID" value="NZ_JAAGXA010000003.1"/>
</dbReference>
<feature type="region of interest" description="Disordered" evidence="1">
    <location>
        <begin position="258"/>
        <end position="311"/>
    </location>
</feature>
<dbReference type="SUPFAM" id="SSF53474">
    <property type="entry name" value="alpha/beta-Hydrolases"/>
    <property type="match status" value="1"/>
</dbReference>
<dbReference type="AlphaFoldDB" id="A0A6P0HH07"/>
<accession>A0A6P0HH07</accession>